<dbReference type="EMBL" id="QKKZ01000001">
    <property type="protein sequence ID" value="KAB7516309.1"/>
    <property type="molecule type" value="Genomic_DNA"/>
</dbReference>
<dbReference type="InterPro" id="IPR014729">
    <property type="entry name" value="Rossmann-like_a/b/a_fold"/>
</dbReference>
<name>A0A5N5U9E7_9EURY</name>
<dbReference type="SUPFAM" id="SSF52402">
    <property type="entry name" value="Adenine nucleotide alpha hydrolases-like"/>
    <property type="match status" value="1"/>
</dbReference>
<dbReference type="Gene3D" id="3.40.50.620">
    <property type="entry name" value="HUPs"/>
    <property type="match status" value="1"/>
</dbReference>
<evidence type="ECO:0000259" key="1">
    <source>
        <dbReference type="Pfam" id="PF00582"/>
    </source>
</evidence>
<dbReference type="EMBL" id="QMDY01000004">
    <property type="protein sequence ID" value="KAB7517703.1"/>
    <property type="molecule type" value="Genomic_DNA"/>
</dbReference>
<organism evidence="2 6">
    <name type="scientific">Halosegnis rubeus</name>
    <dbReference type="NCBI Taxonomy" id="2212850"/>
    <lineage>
        <taxon>Archaea</taxon>
        <taxon>Methanobacteriati</taxon>
        <taxon>Methanobacteriota</taxon>
        <taxon>Stenosarchaea group</taxon>
        <taxon>Halobacteria</taxon>
        <taxon>Halobacteriales</taxon>
        <taxon>Natronomonadaceae</taxon>
        <taxon>Halosegnis</taxon>
    </lineage>
</organism>
<comment type="caution">
    <text evidence="2">The sequence shown here is derived from an EMBL/GenBank/DDBJ whole genome shotgun (WGS) entry which is preliminary data.</text>
</comment>
<keyword evidence="7" id="KW-1185">Reference proteome</keyword>
<evidence type="ECO:0000313" key="7">
    <source>
        <dbReference type="Proteomes" id="UP000326865"/>
    </source>
</evidence>
<dbReference type="Proteomes" id="UP000326865">
    <property type="component" value="Unassembled WGS sequence"/>
</dbReference>
<dbReference type="Proteomes" id="UP000326302">
    <property type="component" value="Unassembled WGS sequence"/>
</dbReference>
<dbReference type="Proteomes" id="UP000326207">
    <property type="component" value="Unassembled WGS sequence"/>
</dbReference>
<accession>A0A5N5UG49</accession>
<evidence type="ECO:0000313" key="6">
    <source>
        <dbReference type="Proteomes" id="UP000326302"/>
    </source>
</evidence>
<dbReference type="Pfam" id="PF00582">
    <property type="entry name" value="Usp"/>
    <property type="match status" value="1"/>
</dbReference>
<feature type="domain" description="UspA" evidence="1">
    <location>
        <begin position="4"/>
        <end position="143"/>
    </location>
</feature>
<dbReference type="OrthoDB" id="312762at2157"/>
<accession>A0A5N5U9E7</accession>
<accession>A0A5N5UDI1</accession>
<protein>
    <submittedName>
        <fullName evidence="2">Universal stress protein</fullName>
    </submittedName>
</protein>
<dbReference type="EMBL" id="QJOW01000003">
    <property type="protein sequence ID" value="KAB7515255.1"/>
    <property type="molecule type" value="Genomic_DNA"/>
</dbReference>
<sequence>MDIETVLAPVDGSDESLAAAEYGLAIADAYDASVHALYVLGEESTAGLKAGEIEEQEVAAASTAFIDEIRALAGDVHVEQSTTHGFSASRLSQHPGSVILDAAEEIDADFLVVPREPLVGDPTAVIEKATEYVIAYASQPVLSV</sequence>
<dbReference type="CDD" id="cd00293">
    <property type="entry name" value="USP-like"/>
    <property type="match status" value="1"/>
</dbReference>
<dbReference type="RefSeq" id="WP_152120257.1">
    <property type="nucleotide sequence ID" value="NZ_QJOW01000003.1"/>
</dbReference>
<gene>
    <name evidence="3" type="ORF">DM867_04045</name>
    <name evidence="2" type="ORF">DMP03_08425</name>
    <name evidence="4" type="ORF">DP108_09075</name>
</gene>
<proteinExistence type="predicted"/>
<dbReference type="InterPro" id="IPR006016">
    <property type="entry name" value="UspA"/>
</dbReference>
<evidence type="ECO:0000313" key="5">
    <source>
        <dbReference type="Proteomes" id="UP000326207"/>
    </source>
</evidence>
<evidence type="ECO:0000313" key="2">
    <source>
        <dbReference type="EMBL" id="KAB7515255.1"/>
    </source>
</evidence>
<dbReference type="AlphaFoldDB" id="A0A5N5U9E7"/>
<evidence type="ECO:0000313" key="4">
    <source>
        <dbReference type="EMBL" id="KAB7517703.1"/>
    </source>
</evidence>
<evidence type="ECO:0000313" key="3">
    <source>
        <dbReference type="EMBL" id="KAB7516309.1"/>
    </source>
</evidence>
<reference evidence="5 6" key="1">
    <citation type="submission" date="2019-10" db="EMBL/GenBank/DDBJ databases">
        <title>Unraveling microbial dark matter from salterns through culturing: the case of the genus Halosegnis.</title>
        <authorList>
            <person name="Duran-Viseras A."/>
            <person name="Andrei A.-S."/>
            <person name="Vera-Gargallo B."/>
            <person name="Ghai R."/>
            <person name="Sanchez-Porro C."/>
            <person name="Ventosa A."/>
        </authorList>
    </citation>
    <scope>NUCLEOTIDE SEQUENCE [LARGE SCALE GENOMIC DNA]</scope>
    <source>
        <strain evidence="2 6">F17-44</strain>
        <strain evidence="3 7">F18-79</strain>
        <strain evidence="4 5">F19-13</strain>
    </source>
</reference>
<dbReference type="InterPro" id="IPR006015">
    <property type="entry name" value="Universal_stress_UspA"/>
</dbReference>
<dbReference type="PRINTS" id="PR01438">
    <property type="entry name" value="UNVRSLSTRESS"/>
</dbReference>